<reference evidence="2 3" key="1">
    <citation type="submission" date="2023-01" db="EMBL/GenBank/DDBJ databases">
        <title>Sporosarcina sp. nov., isolated from Korean tranditional fermented seafood 'Jeotgal'.</title>
        <authorList>
            <person name="Yang A.-I."/>
        </authorList>
    </citation>
    <scope>NUCLEOTIDE SEQUENCE [LARGE SCALE GENOMIC DNA]</scope>
    <source>
        <strain evidence="2 3">B2O-1</strain>
    </source>
</reference>
<organism evidence="2 3">
    <name type="scientific">Sporosarcina jeotgali</name>
    <dbReference type="NCBI Taxonomy" id="3020056"/>
    <lineage>
        <taxon>Bacteria</taxon>
        <taxon>Bacillati</taxon>
        <taxon>Bacillota</taxon>
        <taxon>Bacilli</taxon>
        <taxon>Bacillales</taxon>
        <taxon>Caryophanaceae</taxon>
        <taxon>Sporosarcina</taxon>
    </lineage>
</organism>
<evidence type="ECO:0000313" key="2">
    <source>
        <dbReference type="EMBL" id="WOV83623.1"/>
    </source>
</evidence>
<keyword evidence="3" id="KW-1185">Reference proteome</keyword>
<keyword evidence="2" id="KW-0808">Transferase</keyword>
<dbReference type="RefSeq" id="WP_323691315.1">
    <property type="nucleotide sequence ID" value="NZ_CP116341.1"/>
</dbReference>
<dbReference type="GO" id="GO:0016746">
    <property type="term" value="F:acyltransferase activity"/>
    <property type="evidence" value="ECO:0007669"/>
    <property type="project" value="UniProtKB-KW"/>
</dbReference>
<evidence type="ECO:0000259" key="1">
    <source>
        <dbReference type="PROSITE" id="PS51186"/>
    </source>
</evidence>
<name>A0ABZ0KVQ4_9BACL</name>
<dbReference type="PROSITE" id="PS51186">
    <property type="entry name" value="GNAT"/>
    <property type="match status" value="1"/>
</dbReference>
<dbReference type="Proteomes" id="UP001303532">
    <property type="component" value="Chromosome"/>
</dbReference>
<proteinExistence type="predicted"/>
<dbReference type="EC" id="2.3.1.-" evidence="2"/>
<evidence type="ECO:0000313" key="3">
    <source>
        <dbReference type="Proteomes" id="UP001303532"/>
    </source>
</evidence>
<dbReference type="SUPFAM" id="SSF55729">
    <property type="entry name" value="Acyl-CoA N-acyltransferases (Nat)"/>
    <property type="match status" value="1"/>
</dbReference>
<dbReference type="Pfam" id="PF00583">
    <property type="entry name" value="Acetyltransf_1"/>
    <property type="match status" value="1"/>
</dbReference>
<accession>A0ABZ0KVQ4</accession>
<protein>
    <submittedName>
        <fullName evidence="2">GNAT family N-acetyltransferase</fullName>
        <ecNumber evidence="2">2.3.1.-</ecNumber>
    </submittedName>
</protein>
<dbReference type="EMBL" id="CP116341">
    <property type="protein sequence ID" value="WOV83623.1"/>
    <property type="molecule type" value="Genomic_DNA"/>
</dbReference>
<sequence length="216" mass="24697">MRQTSIQFREIKREDYPSLEKIISDTWEYESYCSPQVAKQMAAFYLAGCLANQTFTCVAENNGVAVGVIMAKVEKNFQTPLRYATQAMFATGNLKRTKEGRHIASLFEGFDKLNQQLLKQSELTFDGELSFFIVGSDQRGNGIGGELYKRFLQYTQAVGIENYYLFTDSDCNVGFYEHQSLVRMGEEIRNLKPYVDEDMNFYLYGHHASAKAEKLA</sequence>
<feature type="domain" description="N-acetyltransferase" evidence="1">
    <location>
        <begin position="6"/>
        <end position="204"/>
    </location>
</feature>
<dbReference type="InterPro" id="IPR000182">
    <property type="entry name" value="GNAT_dom"/>
</dbReference>
<dbReference type="InterPro" id="IPR016181">
    <property type="entry name" value="Acyl_CoA_acyltransferase"/>
</dbReference>
<dbReference type="Gene3D" id="3.40.630.30">
    <property type="match status" value="1"/>
</dbReference>
<keyword evidence="2" id="KW-0012">Acyltransferase</keyword>
<gene>
    <name evidence="2" type="ORF">PGH26_12130</name>
</gene>